<reference evidence="3 4" key="1">
    <citation type="submission" date="2021-03" db="EMBL/GenBank/DDBJ databases">
        <title>Human Oral Microbial Genomes.</title>
        <authorList>
            <person name="Johnston C.D."/>
            <person name="Chen T."/>
            <person name="Dewhirst F.E."/>
        </authorList>
    </citation>
    <scope>NUCLEOTIDE SEQUENCE [LARGE SCALE GENOMIC DNA]</scope>
    <source>
        <strain evidence="3 4">DSMZ 100122</strain>
    </source>
</reference>
<feature type="short sequence motif" description="HXTX 2" evidence="2">
    <location>
        <begin position="131"/>
        <end position="134"/>
    </location>
</feature>
<dbReference type="SUPFAM" id="SSF55144">
    <property type="entry name" value="LigT-like"/>
    <property type="match status" value="1"/>
</dbReference>
<dbReference type="EMBL" id="CP072384">
    <property type="protein sequence ID" value="QUC09134.1"/>
    <property type="molecule type" value="Genomic_DNA"/>
</dbReference>
<dbReference type="PANTHER" id="PTHR35561">
    <property type="entry name" value="RNA 2',3'-CYCLIC PHOSPHODIESTERASE"/>
    <property type="match status" value="1"/>
</dbReference>
<evidence type="ECO:0000313" key="4">
    <source>
        <dbReference type="Proteomes" id="UP000678513"/>
    </source>
</evidence>
<feature type="short sequence motif" description="HXTX 1" evidence="2">
    <location>
        <begin position="43"/>
        <end position="46"/>
    </location>
</feature>
<dbReference type="EC" id="3.1.4.58" evidence="2"/>
<dbReference type="PANTHER" id="PTHR35561:SF1">
    <property type="entry name" value="RNA 2',3'-CYCLIC PHOSPHODIESTERASE"/>
    <property type="match status" value="1"/>
</dbReference>
<organism evidence="3 4">
    <name type="scientific">Arachnia rubra</name>
    <dbReference type="NCBI Taxonomy" id="1547448"/>
    <lineage>
        <taxon>Bacteria</taxon>
        <taxon>Bacillati</taxon>
        <taxon>Actinomycetota</taxon>
        <taxon>Actinomycetes</taxon>
        <taxon>Propionibacteriales</taxon>
        <taxon>Propionibacteriaceae</taxon>
        <taxon>Arachnia</taxon>
    </lineage>
</organism>
<proteinExistence type="inferred from homology"/>
<name>A0ABX7Y7E8_9ACTN</name>
<dbReference type="Gene3D" id="3.90.1140.10">
    <property type="entry name" value="Cyclic phosphodiesterase"/>
    <property type="match status" value="1"/>
</dbReference>
<evidence type="ECO:0000313" key="3">
    <source>
        <dbReference type="EMBL" id="QUC09134.1"/>
    </source>
</evidence>
<comment type="function">
    <text evidence="2">Hydrolyzes RNA 2',3'-cyclic phosphodiester to an RNA 2'-phosphomonoester.</text>
</comment>
<keyword evidence="4" id="KW-1185">Reference proteome</keyword>
<dbReference type="Pfam" id="PF13563">
    <property type="entry name" value="2_5_RNA_ligase2"/>
    <property type="match status" value="1"/>
</dbReference>
<sequence length="186" mass="20322">MMRCFLAVIPPADVIAGIERFLEPRRTASQRSPWRWTRPGSYHVTLAFMADYPDQRTEELIQGLDAWAQRRAPLTMTVAGAGAFRSPERAKVLYLGVPGEAAARLGEWSQQLRALVTHHGGSPDGAGFTPHLTVARAGRAQQAGRLVQALDTYVSAAFTVSEVALVESHLGERRHEVLYCASLSGV</sequence>
<protein>
    <recommendedName>
        <fullName evidence="2">RNA 2',3'-cyclic phosphodiesterase</fullName>
        <shortName evidence="2">RNA 2',3'-CPDase</shortName>
        <ecNumber evidence="2">3.1.4.58</ecNumber>
    </recommendedName>
</protein>
<accession>A0ABX7Y7E8</accession>
<feature type="active site" description="Proton donor" evidence="2">
    <location>
        <position position="43"/>
    </location>
</feature>
<dbReference type="InterPro" id="IPR009097">
    <property type="entry name" value="Cyclic_Pdiesterase"/>
</dbReference>
<feature type="active site" description="Proton acceptor" evidence="2">
    <location>
        <position position="131"/>
    </location>
</feature>
<dbReference type="InterPro" id="IPR004175">
    <property type="entry name" value="RNA_CPDase"/>
</dbReference>
<evidence type="ECO:0000256" key="1">
    <source>
        <dbReference type="ARBA" id="ARBA00022801"/>
    </source>
</evidence>
<dbReference type="NCBIfam" id="TIGR02258">
    <property type="entry name" value="2_5_ligase"/>
    <property type="match status" value="1"/>
</dbReference>
<dbReference type="RefSeq" id="WP_212326216.1">
    <property type="nucleotide sequence ID" value="NZ_AP024463.1"/>
</dbReference>
<comment type="similarity">
    <text evidence="2">Belongs to the 2H phosphoesterase superfamily. ThpR family.</text>
</comment>
<comment type="catalytic activity">
    <reaction evidence="2">
        <text>a 3'-end 2',3'-cyclophospho-ribonucleotide-RNA + H2O = a 3'-end 2'-phospho-ribonucleotide-RNA + H(+)</text>
        <dbReference type="Rhea" id="RHEA:11828"/>
        <dbReference type="Rhea" id="RHEA-COMP:10464"/>
        <dbReference type="Rhea" id="RHEA-COMP:17353"/>
        <dbReference type="ChEBI" id="CHEBI:15377"/>
        <dbReference type="ChEBI" id="CHEBI:15378"/>
        <dbReference type="ChEBI" id="CHEBI:83064"/>
        <dbReference type="ChEBI" id="CHEBI:173113"/>
        <dbReference type="EC" id="3.1.4.58"/>
    </reaction>
</comment>
<keyword evidence="1 2" id="KW-0378">Hydrolase</keyword>
<dbReference type="HAMAP" id="MF_01940">
    <property type="entry name" value="RNA_CPDase"/>
    <property type="match status" value="1"/>
</dbReference>
<dbReference type="Proteomes" id="UP000678513">
    <property type="component" value="Chromosome"/>
</dbReference>
<evidence type="ECO:0000256" key="2">
    <source>
        <dbReference type="HAMAP-Rule" id="MF_01940"/>
    </source>
</evidence>
<gene>
    <name evidence="3" type="primary">thpR</name>
    <name evidence="3" type="ORF">J5A65_05275</name>
</gene>